<sequence>MLESTVIRGVISKARSILLASFVGLFTWQSAVAQVDQSSYSVFGVGSLNWSGYAHNAAMGGLGISNNSKFFFNDLNPALLGTNAEAVFQLGTALDYRSITNGQSSYSTMTGGFKDFGLSMPLIYNRWNVGLSLNPYSSVSYGFVQQQNGPEGGTTLVDVSGVGGIDQINLSSSVSLGNFTLGLKATYYYGSINNEDRFTLQNVNTNFATTIVKERRSFSELAPSVGLLYDLRISDNSGIHIGAYYNPAVDIKQTTLVTFENETNSGNLTSSDTLVYDKNLNRTITIPERMGFGISYEKFRKLTIGLDVQLQDWNDYRNRDGLAESYYGKSMRVAFGGEFIPNFDQPSKLLNVSSFRFGFHYEKTPFLVNNESVNDVGINFGVSLPLTSFWGLSHVNFGATLGQRGNISTVGLIRENYVTLNLGFSLQDITWFTKQRFN</sequence>
<comment type="caution">
    <text evidence="1">The sequence shown here is derived from an EMBL/GenBank/DDBJ whole genome shotgun (WGS) entry which is preliminary data.</text>
</comment>
<organism evidence="1 2">
    <name type="scientific">Roseivirga thermotolerans</name>
    <dbReference type="NCBI Taxonomy" id="1758176"/>
    <lineage>
        <taxon>Bacteria</taxon>
        <taxon>Pseudomonadati</taxon>
        <taxon>Bacteroidota</taxon>
        <taxon>Cytophagia</taxon>
        <taxon>Cytophagales</taxon>
        <taxon>Roseivirgaceae</taxon>
        <taxon>Roseivirga</taxon>
    </lineage>
</organism>
<reference evidence="2" key="1">
    <citation type="journal article" date="2019" name="Int. J. Syst. Evol. Microbiol.">
        <title>The Global Catalogue of Microorganisms (GCM) 10K type strain sequencing project: providing services to taxonomists for standard genome sequencing and annotation.</title>
        <authorList>
            <consortium name="The Broad Institute Genomics Platform"/>
            <consortium name="The Broad Institute Genome Sequencing Center for Infectious Disease"/>
            <person name="Wu L."/>
            <person name="Ma J."/>
        </authorList>
    </citation>
    <scope>NUCLEOTIDE SEQUENCE [LARGE SCALE GENOMIC DNA]</scope>
    <source>
        <strain evidence="2">CGMCC 1.15111</strain>
    </source>
</reference>
<dbReference type="Proteomes" id="UP000658258">
    <property type="component" value="Unassembled WGS sequence"/>
</dbReference>
<gene>
    <name evidence="1" type="ORF">GCM10011340_08490</name>
</gene>
<proteinExistence type="predicted"/>
<dbReference type="EMBL" id="BNAG01000001">
    <property type="protein sequence ID" value="GHE55982.1"/>
    <property type="molecule type" value="Genomic_DNA"/>
</dbReference>
<protein>
    <submittedName>
        <fullName evidence="1">Membrane protein</fullName>
    </submittedName>
</protein>
<dbReference type="Gene3D" id="2.40.160.60">
    <property type="entry name" value="Outer membrane protein transport protein (OMPP1/FadL/TodX)"/>
    <property type="match status" value="1"/>
</dbReference>
<name>A0ABQ3I5G1_9BACT</name>
<dbReference type="SUPFAM" id="SSF56935">
    <property type="entry name" value="Porins"/>
    <property type="match status" value="1"/>
</dbReference>
<evidence type="ECO:0000313" key="2">
    <source>
        <dbReference type="Proteomes" id="UP000658258"/>
    </source>
</evidence>
<evidence type="ECO:0000313" key="1">
    <source>
        <dbReference type="EMBL" id="GHE55982.1"/>
    </source>
</evidence>
<keyword evidence="2" id="KW-1185">Reference proteome</keyword>
<accession>A0ABQ3I5G1</accession>
<dbReference type="RefSeq" id="WP_189628936.1">
    <property type="nucleotide sequence ID" value="NZ_BNAG01000001.1"/>
</dbReference>